<comment type="similarity">
    <text evidence="1">Belongs to the type-I restriction system S methylase family.</text>
</comment>
<feature type="domain" description="Type I restriction modification DNA specificity" evidence="4">
    <location>
        <begin position="2"/>
        <end position="166"/>
    </location>
</feature>
<dbReference type="PANTHER" id="PTHR43140">
    <property type="entry name" value="TYPE-1 RESTRICTION ENZYME ECOKI SPECIFICITY PROTEIN"/>
    <property type="match status" value="1"/>
</dbReference>
<dbReference type="InterPro" id="IPR044946">
    <property type="entry name" value="Restrct_endonuc_typeI_TRD_sf"/>
</dbReference>
<comment type="caution">
    <text evidence="5">The sequence shown here is derived from an EMBL/GenBank/DDBJ whole genome shotgun (WGS) entry which is preliminary data.</text>
</comment>
<dbReference type="SUPFAM" id="SSF116734">
    <property type="entry name" value="DNA methylase specificity domain"/>
    <property type="match status" value="1"/>
</dbReference>
<dbReference type="EMBL" id="JADIMC010000026">
    <property type="protein sequence ID" value="MBO8475769.1"/>
    <property type="molecule type" value="Genomic_DNA"/>
</dbReference>
<evidence type="ECO:0000313" key="6">
    <source>
        <dbReference type="Proteomes" id="UP000823598"/>
    </source>
</evidence>
<dbReference type="Gene3D" id="3.90.220.20">
    <property type="entry name" value="DNA methylase specificity domains"/>
    <property type="match status" value="1"/>
</dbReference>
<protein>
    <submittedName>
        <fullName evidence="5">Restriction endonuclease subunit S</fullName>
    </submittedName>
</protein>
<dbReference type="GO" id="GO:0004519">
    <property type="term" value="F:endonuclease activity"/>
    <property type="evidence" value="ECO:0007669"/>
    <property type="project" value="UniProtKB-KW"/>
</dbReference>
<evidence type="ECO:0000256" key="1">
    <source>
        <dbReference type="ARBA" id="ARBA00010923"/>
    </source>
</evidence>
<keyword evidence="5" id="KW-0255">Endonuclease</keyword>
<dbReference type="InterPro" id="IPR000055">
    <property type="entry name" value="Restrct_endonuc_typeI_TRD"/>
</dbReference>
<evidence type="ECO:0000313" key="5">
    <source>
        <dbReference type="EMBL" id="MBO8475769.1"/>
    </source>
</evidence>
<dbReference type="CDD" id="cd17292">
    <property type="entry name" value="RMtype1_S_LlaA17I_TRD2-CR2_like"/>
    <property type="match status" value="1"/>
</dbReference>
<name>A0A9D9IMR7_9BACT</name>
<dbReference type="GO" id="GO:0009307">
    <property type="term" value="P:DNA restriction-modification system"/>
    <property type="evidence" value="ECO:0007669"/>
    <property type="project" value="UniProtKB-KW"/>
</dbReference>
<proteinExistence type="inferred from homology"/>
<reference evidence="5" key="1">
    <citation type="submission" date="2020-10" db="EMBL/GenBank/DDBJ databases">
        <authorList>
            <person name="Gilroy R."/>
        </authorList>
    </citation>
    <scope>NUCLEOTIDE SEQUENCE</scope>
    <source>
        <strain evidence="5">6919</strain>
    </source>
</reference>
<keyword evidence="3" id="KW-0238">DNA-binding</keyword>
<gene>
    <name evidence="5" type="ORF">IAB88_02105</name>
</gene>
<evidence type="ECO:0000259" key="4">
    <source>
        <dbReference type="Pfam" id="PF01420"/>
    </source>
</evidence>
<dbReference type="AlphaFoldDB" id="A0A9D9IMR7"/>
<organism evidence="5 6">
    <name type="scientific">Candidatus Limisoma faecipullorum</name>
    <dbReference type="NCBI Taxonomy" id="2840854"/>
    <lineage>
        <taxon>Bacteria</taxon>
        <taxon>Pseudomonadati</taxon>
        <taxon>Bacteroidota</taxon>
        <taxon>Bacteroidia</taxon>
        <taxon>Bacteroidales</taxon>
        <taxon>Candidatus Limisoma</taxon>
    </lineage>
</organism>
<dbReference type="Proteomes" id="UP000823598">
    <property type="component" value="Unassembled WGS sequence"/>
</dbReference>
<keyword evidence="5" id="KW-0540">Nuclease</keyword>
<evidence type="ECO:0000256" key="2">
    <source>
        <dbReference type="ARBA" id="ARBA00022747"/>
    </source>
</evidence>
<keyword evidence="2" id="KW-0680">Restriction system</keyword>
<dbReference type="InterPro" id="IPR051212">
    <property type="entry name" value="Type-I_RE_S_subunit"/>
</dbReference>
<sequence length="187" mass="21662">MKMSEIGDICMCRRIMKHQTSKIGDVPFYKIGTFGGKPDAYISRDLYAYYRKSYSFSNKGDILISASGTIGRRVIYDGEDAYFQDSNIVWISNDETKVLNAYLYHLYAVIKWKTEGGTIKRLYGNNISKTLIAVSPIHEQHRIASILDRFERLTTDLQAGLPAEIKARQQQYEYYRDRLLTFKRKTA</sequence>
<dbReference type="PANTHER" id="PTHR43140:SF1">
    <property type="entry name" value="TYPE I RESTRICTION ENZYME ECOKI SPECIFICITY SUBUNIT"/>
    <property type="match status" value="1"/>
</dbReference>
<accession>A0A9D9IMR7</accession>
<reference evidence="5" key="2">
    <citation type="journal article" date="2021" name="PeerJ">
        <title>Extensive microbial diversity within the chicken gut microbiome revealed by metagenomics and culture.</title>
        <authorList>
            <person name="Gilroy R."/>
            <person name="Ravi A."/>
            <person name="Getino M."/>
            <person name="Pursley I."/>
            <person name="Horton D.L."/>
            <person name="Alikhan N.F."/>
            <person name="Baker D."/>
            <person name="Gharbi K."/>
            <person name="Hall N."/>
            <person name="Watson M."/>
            <person name="Adriaenssens E.M."/>
            <person name="Foster-Nyarko E."/>
            <person name="Jarju S."/>
            <person name="Secka A."/>
            <person name="Antonio M."/>
            <person name="Oren A."/>
            <person name="Chaudhuri R.R."/>
            <person name="La Ragione R."/>
            <person name="Hildebrand F."/>
            <person name="Pallen M.J."/>
        </authorList>
    </citation>
    <scope>NUCLEOTIDE SEQUENCE</scope>
    <source>
        <strain evidence="5">6919</strain>
    </source>
</reference>
<dbReference type="Pfam" id="PF01420">
    <property type="entry name" value="Methylase_S"/>
    <property type="match status" value="1"/>
</dbReference>
<keyword evidence="5" id="KW-0378">Hydrolase</keyword>
<evidence type="ECO:0000256" key="3">
    <source>
        <dbReference type="ARBA" id="ARBA00023125"/>
    </source>
</evidence>
<dbReference type="GO" id="GO:0003677">
    <property type="term" value="F:DNA binding"/>
    <property type="evidence" value="ECO:0007669"/>
    <property type="project" value="UniProtKB-KW"/>
</dbReference>